<evidence type="ECO:0000313" key="9">
    <source>
        <dbReference type="RefSeq" id="XP_044777747.1"/>
    </source>
</evidence>
<organism evidence="8 9">
    <name type="scientific">Neomonachus schauinslandi</name>
    <name type="common">Hawaiian monk seal</name>
    <name type="synonym">Monachus schauinslandi</name>
    <dbReference type="NCBI Taxonomy" id="29088"/>
    <lineage>
        <taxon>Eukaryota</taxon>
        <taxon>Metazoa</taxon>
        <taxon>Chordata</taxon>
        <taxon>Craniata</taxon>
        <taxon>Vertebrata</taxon>
        <taxon>Euteleostomi</taxon>
        <taxon>Mammalia</taxon>
        <taxon>Eutheria</taxon>
        <taxon>Laurasiatheria</taxon>
        <taxon>Carnivora</taxon>
        <taxon>Caniformia</taxon>
        <taxon>Pinnipedia</taxon>
        <taxon>Phocidae</taxon>
        <taxon>Monachinae</taxon>
        <taxon>Monachini</taxon>
        <taxon>Neomonachus</taxon>
    </lineage>
</organism>
<gene>
    <name evidence="9" type="primary">TRARG1</name>
</gene>
<dbReference type="AlphaFoldDB" id="A0A8M1MV60"/>
<dbReference type="Pfam" id="PF04505">
    <property type="entry name" value="CD225"/>
    <property type="match status" value="1"/>
</dbReference>
<feature type="transmembrane region" description="Helical" evidence="7">
    <location>
        <begin position="104"/>
        <end position="128"/>
    </location>
</feature>
<dbReference type="GO" id="GO:0016020">
    <property type="term" value="C:membrane"/>
    <property type="evidence" value="ECO:0007669"/>
    <property type="project" value="UniProtKB-SubCell"/>
</dbReference>
<dbReference type="Proteomes" id="UP000248481">
    <property type="component" value="Chromosome 15"/>
</dbReference>
<proteinExistence type="inferred from homology"/>
<evidence type="ECO:0000256" key="2">
    <source>
        <dbReference type="ARBA" id="ARBA00006843"/>
    </source>
</evidence>
<dbReference type="RefSeq" id="XP_044777747.1">
    <property type="nucleotide sequence ID" value="XM_044921812.1"/>
</dbReference>
<evidence type="ECO:0000256" key="7">
    <source>
        <dbReference type="SAM" id="Phobius"/>
    </source>
</evidence>
<dbReference type="InterPro" id="IPR007593">
    <property type="entry name" value="CD225/Dispanin_fam"/>
</dbReference>
<keyword evidence="8" id="KW-1185">Reference proteome</keyword>
<evidence type="ECO:0000256" key="1">
    <source>
        <dbReference type="ARBA" id="ARBA00004370"/>
    </source>
</evidence>
<feature type="region of interest" description="Disordered" evidence="6">
    <location>
        <begin position="183"/>
        <end position="205"/>
    </location>
</feature>
<feature type="transmembrane region" description="Helical" evidence="7">
    <location>
        <begin position="148"/>
        <end position="170"/>
    </location>
</feature>
<comment type="similarity">
    <text evidence="2">Belongs to the CD225/Dispanin family.</text>
</comment>
<feature type="region of interest" description="Disordered" evidence="6">
    <location>
        <begin position="1"/>
        <end position="21"/>
    </location>
</feature>
<evidence type="ECO:0000256" key="4">
    <source>
        <dbReference type="ARBA" id="ARBA00022989"/>
    </source>
</evidence>
<dbReference type="PANTHER" id="PTHR14948:SF1">
    <property type="entry name" value="TRAFFICKING REGULATOR OF GLUT4 1"/>
    <property type="match status" value="1"/>
</dbReference>
<dbReference type="PANTHER" id="PTHR14948">
    <property type="entry name" value="NG5"/>
    <property type="match status" value="1"/>
</dbReference>
<dbReference type="CTD" id="286753"/>
<name>A0A8M1MV60_NEOSC</name>
<protein>
    <submittedName>
        <fullName evidence="9">Trafficking regulator of GLUT4 1</fullName>
    </submittedName>
</protein>
<evidence type="ECO:0000256" key="6">
    <source>
        <dbReference type="SAM" id="MobiDB-lite"/>
    </source>
</evidence>
<keyword evidence="5 7" id="KW-0472">Membrane</keyword>
<dbReference type="InterPro" id="IPR051423">
    <property type="entry name" value="CD225/Dispanin"/>
</dbReference>
<keyword evidence="4 7" id="KW-1133">Transmembrane helix</keyword>
<evidence type="ECO:0000256" key="5">
    <source>
        <dbReference type="ARBA" id="ARBA00023136"/>
    </source>
</evidence>
<feature type="region of interest" description="Disordered" evidence="6">
    <location>
        <begin position="250"/>
        <end position="274"/>
    </location>
</feature>
<accession>A0A8M1MV60</accession>
<sequence length="274" mass="29159">MANPLQPQFPSAQEPGTALPLDLPEMEMLLTKVEGKDDKPLKLSKSLSRALDLEQNGHSLPFKVVSEGRQDATLPWSASRASSRRASSIATASSAQDQEVPKDYLILAIASCFCPVWPLNLIPLIFSIMSRSSVQQGDLDGARRLGHLARLLSITFIIMGIIIIIVAVTVNFTGGQDGDVPALPKHELGGKPPAQGPSCRPASALGSPWAAKMSSWREVTATRMTGGGTKRMTQPTSRSLSSLCCRLGPDRSPAQPARISLDLSSPPGMASLVV</sequence>
<keyword evidence="3 7" id="KW-0812">Transmembrane</keyword>
<evidence type="ECO:0000256" key="3">
    <source>
        <dbReference type="ARBA" id="ARBA00022692"/>
    </source>
</evidence>
<dbReference type="KEGG" id="nsu:110593183"/>
<feature type="compositionally biased region" description="Polar residues" evidence="6">
    <location>
        <begin position="1"/>
        <end position="11"/>
    </location>
</feature>
<dbReference type="GeneID" id="110593183"/>
<evidence type="ECO:0000313" key="8">
    <source>
        <dbReference type="Proteomes" id="UP000248481"/>
    </source>
</evidence>
<reference evidence="9" key="1">
    <citation type="submission" date="2025-08" db="UniProtKB">
        <authorList>
            <consortium name="RefSeq"/>
        </authorList>
    </citation>
    <scope>IDENTIFICATION</scope>
    <source>
        <tissue evidence="9">Blood</tissue>
    </source>
</reference>
<comment type="subcellular location">
    <subcellularLocation>
        <location evidence="1">Membrane</location>
    </subcellularLocation>
</comment>